<protein>
    <recommendedName>
        <fullName evidence="5">Prokaryotic-type class I peptide chain release factors domain-containing protein</fullName>
    </recommendedName>
</protein>
<comment type="caution">
    <text evidence="6">The sequence shown here is derived from an EMBL/GenBank/DDBJ whole genome shotgun (WGS) entry which is preliminary data.</text>
</comment>
<dbReference type="InterPro" id="IPR045853">
    <property type="entry name" value="Pep_chain_release_fac_I_sf"/>
</dbReference>
<keyword evidence="3" id="KW-0175">Coiled coil</keyword>
<evidence type="ECO:0000256" key="2">
    <source>
        <dbReference type="ARBA" id="ARBA00022946"/>
    </source>
</evidence>
<dbReference type="Gene3D" id="3.30.160.20">
    <property type="match status" value="1"/>
</dbReference>
<evidence type="ECO:0000313" key="6">
    <source>
        <dbReference type="EMBL" id="KKT98899.1"/>
    </source>
</evidence>
<gene>
    <name evidence="6" type="ORF">UX01_C0018G0014</name>
</gene>
<feature type="domain" description="Prokaryotic-type class I peptide chain release factors" evidence="5">
    <location>
        <begin position="119"/>
        <end position="135"/>
    </location>
</feature>
<evidence type="ECO:0000256" key="3">
    <source>
        <dbReference type="SAM" id="Coils"/>
    </source>
</evidence>
<evidence type="ECO:0000259" key="5">
    <source>
        <dbReference type="PROSITE" id="PS00745"/>
    </source>
</evidence>
<proteinExistence type="inferred from homology"/>
<dbReference type="GO" id="GO:0003747">
    <property type="term" value="F:translation release factor activity"/>
    <property type="evidence" value="ECO:0007669"/>
    <property type="project" value="InterPro"/>
</dbReference>
<comment type="similarity">
    <text evidence="1">Belongs to the prokaryotic/mitochondrial release factor family.</text>
</comment>
<evidence type="ECO:0000256" key="1">
    <source>
        <dbReference type="ARBA" id="ARBA00010835"/>
    </source>
</evidence>
<evidence type="ECO:0000256" key="4">
    <source>
        <dbReference type="SAM" id="MobiDB-lite"/>
    </source>
</evidence>
<dbReference type="InterPro" id="IPR000352">
    <property type="entry name" value="Pep_chain_release_fac_I"/>
</dbReference>
<dbReference type="PANTHER" id="PTHR46203">
    <property type="entry name" value="PROBABLE PEPTIDE CHAIN RELEASE FACTOR C12ORF65"/>
    <property type="match status" value="1"/>
</dbReference>
<keyword evidence="2" id="KW-0809">Transit peptide</keyword>
<dbReference type="AlphaFoldDB" id="A0A837IDD7"/>
<sequence>MGLIDAEDLEEDIERAEFRPGGGGRKSRKDAGFGLERKGKMVKEKISLEAQKSNQELKNAKRALAEKIQNLLKKESNKALFKGIKNYFEWVRYGLLAMSDEDERQEIMRNQDISMEFVRASGPGGQNVNKTSSAVAIRHNPSKIFLKEMGSRTQSENLETARKRMFEKLEEHLNRWKLVAKGRSHDEVMAEMFEETNVGRKLEPRENEVMEDIARRLRGGKNL</sequence>
<dbReference type="PROSITE" id="PS00745">
    <property type="entry name" value="RF_PROK_I"/>
    <property type="match status" value="1"/>
</dbReference>
<feature type="region of interest" description="Disordered" evidence="4">
    <location>
        <begin position="14"/>
        <end position="34"/>
    </location>
</feature>
<feature type="coiled-coil region" evidence="3">
    <location>
        <begin position="43"/>
        <end position="77"/>
    </location>
</feature>
<dbReference type="EMBL" id="LCKO01000018">
    <property type="protein sequence ID" value="KKT98899.1"/>
    <property type="molecule type" value="Genomic_DNA"/>
</dbReference>
<dbReference type="PANTHER" id="PTHR46203:SF1">
    <property type="entry name" value="MITOCHONDRIAL TRANSLATION RELEASE FACTOR IN RESCUE"/>
    <property type="match status" value="1"/>
</dbReference>
<dbReference type="InterPro" id="IPR052405">
    <property type="entry name" value="Mito_Transl_Release_Factor"/>
</dbReference>
<dbReference type="SUPFAM" id="SSF75620">
    <property type="entry name" value="Release factor"/>
    <property type="match status" value="1"/>
</dbReference>
<dbReference type="Pfam" id="PF00472">
    <property type="entry name" value="RF-1"/>
    <property type="match status" value="1"/>
</dbReference>
<name>A0A837IDD7_9BACT</name>
<organism evidence="6 7">
    <name type="scientific">Candidatus Collierbacteria bacterium GW2011_GWB2_45_17</name>
    <dbReference type="NCBI Taxonomy" id="1618388"/>
    <lineage>
        <taxon>Bacteria</taxon>
        <taxon>Candidatus Collieribacteriota</taxon>
    </lineage>
</organism>
<accession>A0A837IDD7</accession>
<evidence type="ECO:0000313" key="7">
    <source>
        <dbReference type="Proteomes" id="UP000034078"/>
    </source>
</evidence>
<dbReference type="Proteomes" id="UP000034078">
    <property type="component" value="Unassembled WGS sequence"/>
</dbReference>
<reference evidence="6 7" key="1">
    <citation type="journal article" date="2015" name="Nature">
        <title>rRNA introns, odd ribosomes, and small enigmatic genomes across a large radiation of phyla.</title>
        <authorList>
            <person name="Brown C.T."/>
            <person name="Hug L.A."/>
            <person name="Thomas B.C."/>
            <person name="Sharon I."/>
            <person name="Castelle C.J."/>
            <person name="Singh A."/>
            <person name="Wilkins M.J."/>
            <person name="Williams K.H."/>
            <person name="Banfield J.F."/>
        </authorList>
    </citation>
    <scope>NUCLEOTIDE SEQUENCE [LARGE SCALE GENOMIC DNA]</scope>
</reference>